<dbReference type="RefSeq" id="WP_046525912.1">
    <property type="nucleotide sequence ID" value="NZ_LAYY01000097.1"/>
</dbReference>
<comment type="caution">
    <text evidence="2">The sequence shown here is derived from an EMBL/GenBank/DDBJ whole genome shotgun (WGS) entry which is preliminary data.</text>
</comment>
<evidence type="ECO:0008006" key="4">
    <source>
        <dbReference type="Google" id="ProtNLM"/>
    </source>
</evidence>
<keyword evidence="1" id="KW-0732">Signal</keyword>
<name>A0A0M2SJC0_9BACI</name>
<protein>
    <recommendedName>
        <fullName evidence="4">Small peptidoglycan-associated lipoprotein</fullName>
    </recommendedName>
</protein>
<evidence type="ECO:0000256" key="1">
    <source>
        <dbReference type="SAM" id="SignalP"/>
    </source>
</evidence>
<dbReference type="Gene3D" id="3.40.30.10">
    <property type="entry name" value="Glutaredoxin"/>
    <property type="match status" value="1"/>
</dbReference>
<proteinExistence type="predicted"/>
<reference evidence="2 3" key="1">
    <citation type="submission" date="2015-04" db="EMBL/GenBank/DDBJ databases">
        <title>Taxonomic description and genome sequence of Bacillus campisalis sp. nov., a novel member of the genus Bacillus isolated from solar saltern.</title>
        <authorList>
            <person name="Mathan Kumar R."/>
            <person name="Kaur G."/>
            <person name="Kumar A."/>
            <person name="Singh N.K."/>
            <person name="Kaur N."/>
            <person name="Kumar N."/>
            <person name="Mayilraj S."/>
        </authorList>
    </citation>
    <scope>NUCLEOTIDE SEQUENCE [LARGE SCALE GENOMIC DNA]</scope>
    <source>
        <strain evidence="2 3">SA2-6</strain>
    </source>
</reference>
<dbReference type="AlphaFoldDB" id="A0A0M2SJC0"/>
<dbReference type="InterPro" id="IPR036249">
    <property type="entry name" value="Thioredoxin-like_sf"/>
</dbReference>
<dbReference type="PATRIC" id="fig|1408103.3.peg.4876"/>
<dbReference type="Proteomes" id="UP000034166">
    <property type="component" value="Unassembled WGS sequence"/>
</dbReference>
<evidence type="ECO:0000313" key="2">
    <source>
        <dbReference type="EMBL" id="KKK34353.1"/>
    </source>
</evidence>
<sequence>MKVLSFILAASFLLFSSSCNTVGDYEELNIDNEIKQIVFFSDEKDYSHEVAYYDAIIELKRDFPNEINNMMVLSGDNADKYYKLFDVKESPAILVFFEDEVVLKIDGIVSKEKIIQPLAQALSDNIAQQGR</sequence>
<dbReference type="PROSITE" id="PS51257">
    <property type="entry name" value="PROKAR_LIPOPROTEIN"/>
    <property type="match status" value="1"/>
</dbReference>
<dbReference type="SUPFAM" id="SSF52833">
    <property type="entry name" value="Thioredoxin-like"/>
    <property type="match status" value="1"/>
</dbReference>
<feature type="signal peptide" evidence="1">
    <location>
        <begin position="1"/>
        <end position="21"/>
    </location>
</feature>
<dbReference type="OrthoDB" id="2864505at2"/>
<organism evidence="2 3">
    <name type="scientific">Mesobacillus campisalis</name>
    <dbReference type="NCBI Taxonomy" id="1408103"/>
    <lineage>
        <taxon>Bacteria</taxon>
        <taxon>Bacillati</taxon>
        <taxon>Bacillota</taxon>
        <taxon>Bacilli</taxon>
        <taxon>Bacillales</taxon>
        <taxon>Bacillaceae</taxon>
        <taxon>Mesobacillus</taxon>
    </lineage>
</organism>
<dbReference type="EMBL" id="LAYY01000097">
    <property type="protein sequence ID" value="KKK34353.1"/>
    <property type="molecule type" value="Genomic_DNA"/>
</dbReference>
<keyword evidence="3" id="KW-1185">Reference proteome</keyword>
<feature type="chain" id="PRO_5038508395" description="Small peptidoglycan-associated lipoprotein" evidence="1">
    <location>
        <begin position="22"/>
        <end position="131"/>
    </location>
</feature>
<evidence type="ECO:0000313" key="3">
    <source>
        <dbReference type="Proteomes" id="UP000034166"/>
    </source>
</evidence>
<accession>A0A0M2SJC0</accession>
<gene>
    <name evidence="2" type="ORF">WQ57_22620</name>
</gene>